<evidence type="ECO:0000256" key="12">
    <source>
        <dbReference type="ARBA" id="ARBA00040346"/>
    </source>
</evidence>
<comment type="function">
    <text evidence="14">Involved in the intramitochondrial synthesis of acylcarnitines from accumulated acyl-CoA metabolites. Reconverts acylcarnitines back into the respective acyl-CoA esters that can then undergo beta-oxidation, an essential step for the mitochondrial uptake of long-chain fatty acids and their subsequent beta-oxidation in the mitochondrion. Active with medium (C8-C12) and long-chain (C14-C18) acyl-CoA esters.</text>
</comment>
<dbReference type="PROSITE" id="PS00440">
    <property type="entry name" value="ACYLTRANSF_C_2"/>
    <property type="match status" value="1"/>
</dbReference>
<dbReference type="GO" id="GO:0005743">
    <property type="term" value="C:mitochondrial inner membrane"/>
    <property type="evidence" value="ECO:0007669"/>
    <property type="project" value="UniProtKB-SubCell"/>
</dbReference>
<comment type="catalytic activity">
    <reaction evidence="18">
        <text>dodecanoyl-CoA + (R)-carnitine = O-dodecanoyl-R-carnitine + CoA</text>
        <dbReference type="Rhea" id="RHEA:40279"/>
        <dbReference type="ChEBI" id="CHEBI:16347"/>
        <dbReference type="ChEBI" id="CHEBI:57287"/>
        <dbReference type="ChEBI" id="CHEBI:57375"/>
        <dbReference type="ChEBI" id="CHEBI:77086"/>
    </reaction>
</comment>
<evidence type="ECO:0000256" key="15">
    <source>
        <dbReference type="ARBA" id="ARBA00047431"/>
    </source>
</evidence>
<dbReference type="AlphaFoldDB" id="A0A7J7X3L2"/>
<evidence type="ECO:0000256" key="18">
    <source>
        <dbReference type="ARBA" id="ARBA00047819"/>
    </source>
</evidence>
<evidence type="ECO:0000256" key="4">
    <source>
        <dbReference type="ARBA" id="ARBA00013243"/>
    </source>
</evidence>
<evidence type="ECO:0000256" key="13">
    <source>
        <dbReference type="ARBA" id="ARBA00042919"/>
    </source>
</evidence>
<dbReference type="SUPFAM" id="SSF52777">
    <property type="entry name" value="CoA-dependent acyltransferases"/>
    <property type="match status" value="2"/>
</dbReference>
<dbReference type="Gene3D" id="3.30.559.10">
    <property type="entry name" value="Chloramphenicol acetyltransferase-like domain"/>
    <property type="match status" value="1"/>
</dbReference>
<name>A0A7J7X3L2_RHIFE</name>
<evidence type="ECO:0000256" key="16">
    <source>
        <dbReference type="ARBA" id="ARBA00047449"/>
    </source>
</evidence>
<keyword evidence="6" id="KW-0999">Mitochondrion inner membrane</keyword>
<comment type="subcellular location">
    <subcellularLocation>
        <location evidence="1">Mitochondrion inner membrane</location>
        <topology evidence="1">Peripheral membrane protein</topology>
        <orientation evidence="1">Matrix side</orientation>
    </subcellularLocation>
</comment>
<comment type="similarity">
    <text evidence="3 26">Belongs to the carnitine/choline acetyltransferase family.</text>
</comment>
<evidence type="ECO:0000256" key="6">
    <source>
        <dbReference type="ARBA" id="ARBA00022792"/>
    </source>
</evidence>
<evidence type="ECO:0000256" key="8">
    <source>
        <dbReference type="ARBA" id="ARBA00022990"/>
    </source>
</evidence>
<evidence type="ECO:0000256" key="9">
    <source>
        <dbReference type="ARBA" id="ARBA00023128"/>
    </source>
</evidence>
<comment type="catalytic activity">
    <reaction evidence="17">
        <text>octanoyl-CoA + (R)-carnitine = O-octanoyl-(R)-carnitine + CoA</text>
        <dbReference type="Rhea" id="RHEA:17177"/>
        <dbReference type="ChEBI" id="CHEBI:16347"/>
        <dbReference type="ChEBI" id="CHEBI:18102"/>
        <dbReference type="ChEBI" id="CHEBI:57287"/>
        <dbReference type="ChEBI" id="CHEBI:57386"/>
    </reaction>
</comment>
<dbReference type="PROSITE" id="PS00439">
    <property type="entry name" value="ACYLTRANSF_C_1"/>
    <property type="match status" value="1"/>
</dbReference>
<evidence type="ECO:0000256" key="21">
    <source>
        <dbReference type="ARBA" id="ARBA00048764"/>
    </source>
</evidence>
<keyword evidence="7" id="KW-0809">Transit peptide</keyword>
<comment type="caution">
    <text evidence="28">The sequence shown here is derived from an EMBL/GenBank/DDBJ whole genome shotgun (WGS) entry which is preliminary data.</text>
</comment>
<dbReference type="EC" id="2.3.1.21" evidence="4"/>
<evidence type="ECO:0000256" key="11">
    <source>
        <dbReference type="ARBA" id="ARBA00023315"/>
    </source>
</evidence>
<dbReference type="GO" id="GO:0004095">
    <property type="term" value="F:carnitine O-palmitoyltransferase activity"/>
    <property type="evidence" value="ECO:0007669"/>
    <property type="project" value="UniProtKB-EC"/>
</dbReference>
<evidence type="ECO:0000256" key="14">
    <source>
        <dbReference type="ARBA" id="ARBA00046213"/>
    </source>
</evidence>
<comment type="catalytic activity">
    <reaction evidence="20">
        <text>(9Z)-tetradecenoyl-CoA + (R)-carnitine = O-(9Z)-tetradecenoyl-(R)-carnitine + CoA</text>
        <dbReference type="Rhea" id="RHEA:44848"/>
        <dbReference type="ChEBI" id="CHEBI:16347"/>
        <dbReference type="ChEBI" id="CHEBI:57287"/>
        <dbReference type="ChEBI" id="CHEBI:65060"/>
        <dbReference type="ChEBI" id="CHEBI:84647"/>
    </reaction>
</comment>
<dbReference type="Pfam" id="PF00755">
    <property type="entry name" value="Carn_acyltransf"/>
    <property type="match status" value="1"/>
</dbReference>
<comment type="pathway">
    <text evidence="2">Lipid metabolism.</text>
</comment>
<dbReference type="InterPro" id="IPR000542">
    <property type="entry name" value="Carn_acyl_trans"/>
</dbReference>
<comment type="catalytic activity">
    <reaction evidence="24">
        <text>(R)-carnitine + hexadecanoyl-CoA = O-hexadecanoyl-(R)-carnitine + CoA</text>
        <dbReference type="Rhea" id="RHEA:12661"/>
        <dbReference type="ChEBI" id="CHEBI:16347"/>
        <dbReference type="ChEBI" id="CHEBI:17490"/>
        <dbReference type="ChEBI" id="CHEBI:57287"/>
        <dbReference type="ChEBI" id="CHEBI:57379"/>
        <dbReference type="EC" id="2.3.1.21"/>
    </reaction>
    <physiologicalReaction direction="right-to-left" evidence="24">
        <dbReference type="Rhea" id="RHEA:12663"/>
    </physiologicalReaction>
</comment>
<dbReference type="EMBL" id="JACAGC010000009">
    <property type="protein sequence ID" value="KAF6344253.1"/>
    <property type="molecule type" value="Genomic_DNA"/>
</dbReference>
<organism evidence="28 29">
    <name type="scientific">Rhinolophus ferrumequinum</name>
    <name type="common">Greater horseshoe bat</name>
    <dbReference type="NCBI Taxonomy" id="59479"/>
    <lineage>
        <taxon>Eukaryota</taxon>
        <taxon>Metazoa</taxon>
        <taxon>Chordata</taxon>
        <taxon>Craniata</taxon>
        <taxon>Vertebrata</taxon>
        <taxon>Euteleostomi</taxon>
        <taxon>Mammalia</taxon>
        <taxon>Eutheria</taxon>
        <taxon>Laurasiatheria</taxon>
        <taxon>Chiroptera</taxon>
        <taxon>Yinpterochiroptera</taxon>
        <taxon>Rhinolophoidea</taxon>
        <taxon>Rhinolophidae</taxon>
        <taxon>Rhinolophinae</taxon>
        <taxon>Rhinolophus</taxon>
    </lineage>
</organism>
<comment type="catalytic activity">
    <reaction evidence="22">
        <text>tetradecanoyl-CoA + (R)-carnitine = O-tetradecanoyl-(R)-carnitine + CoA</text>
        <dbReference type="Rhea" id="RHEA:44832"/>
        <dbReference type="ChEBI" id="CHEBI:16347"/>
        <dbReference type="ChEBI" id="CHEBI:57287"/>
        <dbReference type="ChEBI" id="CHEBI:57385"/>
        <dbReference type="ChEBI" id="CHEBI:84634"/>
    </reaction>
</comment>
<reference evidence="28 29" key="1">
    <citation type="journal article" date="2020" name="Nature">
        <title>Six reference-quality genomes reveal evolution of bat adaptations.</title>
        <authorList>
            <person name="Jebb D."/>
            <person name="Huang Z."/>
            <person name="Pippel M."/>
            <person name="Hughes G.M."/>
            <person name="Lavrichenko K."/>
            <person name="Devanna P."/>
            <person name="Winkler S."/>
            <person name="Jermiin L.S."/>
            <person name="Skirmuntt E.C."/>
            <person name="Katzourakis A."/>
            <person name="Burkitt-Gray L."/>
            <person name="Ray D.A."/>
            <person name="Sullivan K.A.M."/>
            <person name="Roscito J.G."/>
            <person name="Kirilenko B.M."/>
            <person name="Davalos L.M."/>
            <person name="Corthals A.P."/>
            <person name="Power M.L."/>
            <person name="Jones G."/>
            <person name="Ransome R.D."/>
            <person name="Dechmann D.K.N."/>
            <person name="Locatelli A.G."/>
            <person name="Puechmaille S.J."/>
            <person name="Fedrigo O."/>
            <person name="Jarvis E.D."/>
            <person name="Hiller M."/>
            <person name="Vernes S.C."/>
            <person name="Myers E.W."/>
            <person name="Teeling E.C."/>
        </authorList>
    </citation>
    <scope>NUCLEOTIDE SEQUENCE [LARGE SCALE GENOMIC DNA]</scope>
    <source>
        <strain evidence="28">MRhiFer1</strain>
        <tissue evidence="28">Lung</tissue>
    </source>
</reference>
<dbReference type="Proteomes" id="UP000585614">
    <property type="component" value="Unassembled WGS sequence"/>
</dbReference>
<evidence type="ECO:0000313" key="28">
    <source>
        <dbReference type="EMBL" id="KAF6344253.1"/>
    </source>
</evidence>
<evidence type="ECO:0000256" key="5">
    <source>
        <dbReference type="ARBA" id="ARBA00022679"/>
    </source>
</evidence>
<comment type="catalytic activity">
    <reaction evidence="21">
        <text>eicosanoyl-CoA + (R)-carnitine = O-eicosanoyl-(R)-carnitine + CoA</text>
        <dbReference type="Rhea" id="RHEA:44844"/>
        <dbReference type="ChEBI" id="CHEBI:16347"/>
        <dbReference type="ChEBI" id="CHEBI:57287"/>
        <dbReference type="ChEBI" id="CHEBI:57380"/>
        <dbReference type="ChEBI" id="CHEBI:84645"/>
    </reaction>
</comment>
<keyword evidence="10" id="KW-0472">Membrane</keyword>
<evidence type="ECO:0000256" key="3">
    <source>
        <dbReference type="ARBA" id="ARBA00005232"/>
    </source>
</evidence>
<keyword evidence="5 26" id="KW-0808">Transferase</keyword>
<proteinExistence type="inferred from homology"/>
<evidence type="ECO:0000256" key="24">
    <source>
        <dbReference type="ARBA" id="ARBA00049150"/>
    </source>
</evidence>
<protein>
    <recommendedName>
        <fullName evidence="12">Carnitine O-palmitoyltransferase 2, mitochondrial</fullName>
        <ecNumber evidence="4">2.3.1.21</ecNumber>
    </recommendedName>
    <alternativeName>
        <fullName evidence="13">Carnitine palmitoyltransferase II</fullName>
    </alternativeName>
</protein>
<comment type="catalytic activity">
    <reaction evidence="16">
        <text>decanoyl-CoA + (R)-carnitine = O-decanoyl-(R)-carnitine + CoA</text>
        <dbReference type="Rhea" id="RHEA:44828"/>
        <dbReference type="ChEBI" id="CHEBI:16347"/>
        <dbReference type="ChEBI" id="CHEBI:28717"/>
        <dbReference type="ChEBI" id="CHEBI:57287"/>
        <dbReference type="ChEBI" id="CHEBI:61430"/>
    </reaction>
</comment>
<evidence type="ECO:0000259" key="27">
    <source>
        <dbReference type="Pfam" id="PF00755"/>
    </source>
</evidence>
<keyword evidence="11 26" id="KW-0012">Acyltransferase</keyword>
<evidence type="ECO:0000256" key="10">
    <source>
        <dbReference type="ARBA" id="ARBA00023136"/>
    </source>
</evidence>
<feature type="active site" description="Proton acceptor" evidence="25">
    <location>
        <position position="372"/>
    </location>
</feature>
<evidence type="ECO:0000256" key="25">
    <source>
        <dbReference type="PIRSR" id="PIRSR600542-1"/>
    </source>
</evidence>
<evidence type="ECO:0000256" key="22">
    <source>
        <dbReference type="ARBA" id="ARBA00048991"/>
    </source>
</evidence>
<dbReference type="PANTHER" id="PTHR22589">
    <property type="entry name" value="CARNITINE O-ACYLTRANSFERASE"/>
    <property type="match status" value="1"/>
</dbReference>
<keyword evidence="8" id="KW-0007">Acetylation</keyword>
<dbReference type="PANTHER" id="PTHR22589:SF51">
    <property type="entry name" value="CARNITINE O-PALMITOYLTRANSFERASE 2, MITOCHONDRIAL"/>
    <property type="match status" value="1"/>
</dbReference>
<evidence type="ECO:0000256" key="7">
    <source>
        <dbReference type="ARBA" id="ARBA00022946"/>
    </source>
</evidence>
<comment type="catalytic activity">
    <reaction evidence="23">
        <text>(R)-carnitine + octadecanoyl-CoA = O-octadecanoyl-(R)-carnitine + CoA</text>
        <dbReference type="Rhea" id="RHEA:44840"/>
        <dbReference type="ChEBI" id="CHEBI:16347"/>
        <dbReference type="ChEBI" id="CHEBI:57287"/>
        <dbReference type="ChEBI" id="CHEBI:57394"/>
        <dbReference type="ChEBI" id="CHEBI:84644"/>
    </reaction>
</comment>
<dbReference type="InterPro" id="IPR042231">
    <property type="entry name" value="Cho/carn_acyl_trans_2"/>
</dbReference>
<feature type="domain" description="Choline/carnitine acyltransferase" evidence="27">
    <location>
        <begin position="52"/>
        <end position="613"/>
    </location>
</feature>
<evidence type="ECO:0000256" key="26">
    <source>
        <dbReference type="RuleBase" id="RU003801"/>
    </source>
</evidence>
<gene>
    <name evidence="28" type="ORF">mRhiFer1_003314</name>
</gene>
<dbReference type="Gene3D" id="3.30.559.70">
    <property type="entry name" value="Choline/Carnitine o-acyltransferase, domain 2"/>
    <property type="match status" value="1"/>
</dbReference>
<dbReference type="InterPro" id="IPR023213">
    <property type="entry name" value="CAT-like_dom_sf"/>
</dbReference>
<evidence type="ECO:0000256" key="23">
    <source>
        <dbReference type="ARBA" id="ARBA00049066"/>
    </source>
</evidence>
<evidence type="ECO:0000313" key="29">
    <source>
        <dbReference type="Proteomes" id="UP000585614"/>
    </source>
</evidence>
<accession>A0A7J7X3L2</accession>
<comment type="catalytic activity">
    <reaction evidence="15">
        <text>(5Z)-tetradecenoyl-CoA + (R)-carnitine = O-(5Z)-tetradecenoyl-(R)-carnitine + CoA</text>
        <dbReference type="Rhea" id="RHEA:44852"/>
        <dbReference type="ChEBI" id="CHEBI:16347"/>
        <dbReference type="ChEBI" id="CHEBI:57287"/>
        <dbReference type="ChEBI" id="CHEBI:84649"/>
        <dbReference type="ChEBI" id="CHEBI:84650"/>
    </reaction>
</comment>
<keyword evidence="9" id="KW-0496">Mitochondrion</keyword>
<evidence type="ECO:0000256" key="1">
    <source>
        <dbReference type="ARBA" id="ARBA00004443"/>
    </source>
</evidence>
<comment type="catalytic activity">
    <reaction evidence="19">
        <text>(R)-carnitine + (9Z)-octadecenoyl-CoA = O-(9Z)-octadecenoyl-(R)-carnitine + CoA</text>
        <dbReference type="Rhea" id="RHEA:44856"/>
        <dbReference type="ChEBI" id="CHEBI:16347"/>
        <dbReference type="ChEBI" id="CHEBI:57287"/>
        <dbReference type="ChEBI" id="CHEBI:57387"/>
        <dbReference type="ChEBI" id="CHEBI:84651"/>
    </reaction>
</comment>
<evidence type="ECO:0000256" key="17">
    <source>
        <dbReference type="ARBA" id="ARBA00047809"/>
    </source>
</evidence>
<evidence type="ECO:0000256" key="2">
    <source>
        <dbReference type="ARBA" id="ARBA00005189"/>
    </source>
</evidence>
<dbReference type="GO" id="GO:0006635">
    <property type="term" value="P:fatty acid beta-oxidation"/>
    <property type="evidence" value="ECO:0007669"/>
    <property type="project" value="TreeGrafter"/>
</dbReference>
<evidence type="ECO:0000256" key="19">
    <source>
        <dbReference type="ARBA" id="ARBA00048565"/>
    </source>
</evidence>
<sequence length="732" mass="81958">MVARLLLRAWPRGPAVGPGAPCRPLSAGSGPGQYLQRSIVPTMHYQDSLPRLPIPKLEDTIRRYLSAQKPLLDDEQFRKTEQFCKSFENGIGKELHEQLVARDKQNKHTSYISGPWFDMYLTARDSVVLNFNPFMAFNPDPKSEYNDQLTRATNMTVSAIRFLKTLRAGLLEPEVFHLNPAKSDTDTFKRLIRFVPSSLSWYGAYLVNAYPLDMSQYFRLFNSTRLPRPSQDELFTDDKARHLLVLRKGHFYVFDVLDQDGNIVSASEIQAHLKYILSDNSPAPEFPLAYLTSENRDVWAELRQKLVSGGNEEALRKVDSAVFCLCLDDFPIKDLVHLSHNMLHGDGTNRWYDKSFNLIIAKDGTAAVHFEHAWGDGVAVLRFFNEVFKDSTQAPAIAPQSQPASTDSSAAVQKLTFKLNDALKAGISAAKEKFDATMKTLTIDFIQFHRGGKEFLKKQKLSPDSVAQLAFQMAFMRQYGGTVATYESCSTAAFKHGRTETIRPASIFTKRCSEAFVREPSKHSAGELQQMMAECSKYHNQLTKEAAMGQGFDRHLFALRYLAAARGIVLPELFLDPAYGQINHNILSTSTLSSPAVNVGGFAPVVPNGFGIGAVGGRIRSVIIKGTNQDQQEPQGADSLRTFRLTSLMRGGCPITTKLESPHKLCAPTYFANWIKCKSLYCGKVSGSSKTSNMNSLWREWLLPDYLHAQVQHKPGLYWWGLGSCDRAQHAD</sequence>
<dbReference type="InterPro" id="IPR039551">
    <property type="entry name" value="Cho/carn_acyl_trans"/>
</dbReference>
<evidence type="ECO:0000256" key="20">
    <source>
        <dbReference type="ARBA" id="ARBA00048758"/>
    </source>
</evidence>